<gene>
    <name evidence="2" type="ORF">PFDSM3638_03920</name>
</gene>
<dbReference type="Proteomes" id="UP000324354">
    <property type="component" value="Chromosome"/>
</dbReference>
<organism evidence="2 3">
    <name type="scientific">Pyrococcus furiosus (strain ATCC 43587 / DSM 3638 / JCM 8422 / Vc1)</name>
    <dbReference type="NCBI Taxonomy" id="186497"/>
    <lineage>
        <taxon>Archaea</taxon>
        <taxon>Methanobacteriati</taxon>
        <taxon>Methanobacteriota</taxon>
        <taxon>Thermococci</taxon>
        <taxon>Thermococcales</taxon>
        <taxon>Thermococcaceae</taxon>
        <taxon>Pyrococcus</taxon>
    </lineage>
</organism>
<reference evidence="2 3" key="1">
    <citation type="submission" date="2017-08" db="EMBL/GenBank/DDBJ databases">
        <title>Resequencing and Reannotation of the genome of Pyrococcus furiosus type strain DSM3638.</title>
        <authorList>
            <person name="Reichelt R.M."/>
            <person name="Bunk B."/>
        </authorList>
    </citation>
    <scope>NUCLEOTIDE SEQUENCE [LARGE SCALE GENOMIC DNA]</scope>
    <source>
        <strain evidence="2 3">DSM 3638</strain>
    </source>
</reference>
<dbReference type="SUPFAM" id="SSF53756">
    <property type="entry name" value="UDP-Glycosyltransferase/glycogen phosphorylase"/>
    <property type="match status" value="1"/>
</dbReference>
<sequence>MIILDLAILSSYGLNSDGGGVKVYTQNLVKALQKRGIRLFLLIRKGEPTEVEEKLSKNQVFYVIKATRRLNKLKPKFVLSQGGWFTVIPTMIYKMLHPKAKIIHLYHTHCDPPKSVKQKIARNPSSHHL</sequence>
<proteinExistence type="predicted"/>
<dbReference type="Pfam" id="PF13439">
    <property type="entry name" value="Glyco_transf_4"/>
    <property type="match status" value="1"/>
</dbReference>
<dbReference type="EMBL" id="CP023154">
    <property type="protein sequence ID" value="QEK78466.1"/>
    <property type="molecule type" value="Genomic_DNA"/>
</dbReference>
<feature type="domain" description="Glycosyltransferase subfamily 4-like N-terminal" evidence="1">
    <location>
        <begin position="19"/>
        <end position="111"/>
    </location>
</feature>
<dbReference type="RefSeq" id="WP_011011917.1">
    <property type="nucleotide sequence ID" value="NC_003413.1"/>
</dbReference>
<dbReference type="GeneID" id="41712589"/>
<evidence type="ECO:0000313" key="3">
    <source>
        <dbReference type="Proteomes" id="UP000324354"/>
    </source>
</evidence>
<dbReference type="Gene3D" id="3.40.50.2000">
    <property type="entry name" value="Glycogen Phosphorylase B"/>
    <property type="match status" value="1"/>
</dbReference>
<dbReference type="GeneID" id="13301378"/>
<name>A0A5C0XMX6_PYRFU</name>
<protein>
    <recommendedName>
        <fullName evidence="1">Glycosyltransferase subfamily 4-like N-terminal domain-containing protein</fullName>
    </recommendedName>
</protein>
<evidence type="ECO:0000259" key="1">
    <source>
        <dbReference type="Pfam" id="PF13439"/>
    </source>
</evidence>
<evidence type="ECO:0000313" key="2">
    <source>
        <dbReference type="EMBL" id="QEK78466.1"/>
    </source>
</evidence>
<dbReference type="InterPro" id="IPR028098">
    <property type="entry name" value="Glyco_trans_4-like_N"/>
</dbReference>
<dbReference type="AlphaFoldDB" id="A0A5C0XMX6"/>
<accession>A0A5C0XMX6</accession>